<comment type="caution">
    <text evidence="2">The sequence shown here is derived from an EMBL/GenBank/DDBJ whole genome shotgun (WGS) entry which is preliminary data.</text>
</comment>
<dbReference type="RefSeq" id="WP_037013882.1">
    <property type="nucleotide sequence ID" value="NZ_JRMB01000002.1"/>
</dbReference>
<feature type="domain" description="HTH cro/C1-type" evidence="1">
    <location>
        <begin position="68"/>
        <end position="103"/>
    </location>
</feature>
<dbReference type="SMART" id="SM00530">
    <property type="entry name" value="HTH_XRE"/>
    <property type="match status" value="1"/>
</dbReference>
<organism evidence="2 3">
    <name type="scientific">Pseudomonas lutea</name>
    <dbReference type="NCBI Taxonomy" id="243924"/>
    <lineage>
        <taxon>Bacteria</taxon>
        <taxon>Pseudomonadati</taxon>
        <taxon>Pseudomonadota</taxon>
        <taxon>Gammaproteobacteria</taxon>
        <taxon>Pseudomonadales</taxon>
        <taxon>Pseudomonadaceae</taxon>
        <taxon>Pseudomonas</taxon>
    </lineage>
</organism>
<gene>
    <name evidence="2" type="ORF">LT42_14250</name>
</gene>
<evidence type="ECO:0000313" key="2">
    <source>
        <dbReference type="EMBL" id="KGF63101.1"/>
    </source>
</evidence>
<protein>
    <submittedName>
        <fullName evidence="2">Cro/Cl family transcriptional regulator</fullName>
    </submittedName>
</protein>
<dbReference type="CDD" id="cd00093">
    <property type="entry name" value="HTH_XRE"/>
    <property type="match status" value="1"/>
</dbReference>
<evidence type="ECO:0000259" key="1">
    <source>
        <dbReference type="PROSITE" id="PS50943"/>
    </source>
</evidence>
<dbReference type="AlphaFoldDB" id="A0A9X0EC96"/>
<reference evidence="2 3" key="1">
    <citation type="submission" date="2014-09" db="EMBL/GenBank/DDBJ databases">
        <title>Genome sequence of Pseudomonas lutea strain DSM 17257T.</title>
        <authorList>
            <person name="Kwak Y."/>
            <person name="Shin J.-H."/>
        </authorList>
    </citation>
    <scope>NUCLEOTIDE SEQUENCE [LARGE SCALE GENOMIC DNA]</scope>
    <source>
        <strain evidence="2 3">DSM 17257</strain>
    </source>
</reference>
<name>A0A9X0EC96_9PSED</name>
<dbReference type="Proteomes" id="UP000029719">
    <property type="component" value="Unassembled WGS sequence"/>
</dbReference>
<dbReference type="EMBL" id="JRMB01000002">
    <property type="protein sequence ID" value="KGF63101.1"/>
    <property type="molecule type" value="Genomic_DNA"/>
</dbReference>
<dbReference type="Gene3D" id="1.10.260.40">
    <property type="entry name" value="lambda repressor-like DNA-binding domains"/>
    <property type="match status" value="1"/>
</dbReference>
<dbReference type="SUPFAM" id="SSF47413">
    <property type="entry name" value="lambda repressor-like DNA-binding domains"/>
    <property type="match status" value="1"/>
</dbReference>
<proteinExistence type="predicted"/>
<accession>A0A9X0EC96</accession>
<dbReference type="OrthoDB" id="129597at2"/>
<evidence type="ECO:0000313" key="3">
    <source>
        <dbReference type="Proteomes" id="UP000029719"/>
    </source>
</evidence>
<dbReference type="GO" id="GO:0003677">
    <property type="term" value="F:DNA binding"/>
    <property type="evidence" value="ECO:0007669"/>
    <property type="project" value="InterPro"/>
</dbReference>
<dbReference type="Pfam" id="PF13560">
    <property type="entry name" value="HTH_31"/>
    <property type="match status" value="1"/>
</dbReference>
<sequence length="122" mass="12746">MDIQVISRDGEPEYAVLPWAQYQALLRAAGVSPLQASSSSVGAAPEPVGAANPAPGVVDLPSFDQLGALREAKGLEVAQLARAVGISPSYLDLIENGKRQPDAAIRRSLAWELGVAGWRGEA</sequence>
<dbReference type="InterPro" id="IPR001387">
    <property type="entry name" value="Cro/C1-type_HTH"/>
</dbReference>
<dbReference type="InterPro" id="IPR010982">
    <property type="entry name" value="Lambda_DNA-bd_dom_sf"/>
</dbReference>
<dbReference type="PROSITE" id="PS50943">
    <property type="entry name" value="HTH_CROC1"/>
    <property type="match status" value="1"/>
</dbReference>